<evidence type="ECO:0000256" key="1">
    <source>
        <dbReference type="SAM" id="Coils"/>
    </source>
</evidence>
<reference evidence="3" key="2">
    <citation type="submission" date="2025-08" db="UniProtKB">
        <authorList>
            <consortium name="RefSeq"/>
        </authorList>
    </citation>
    <scope>IDENTIFICATION</scope>
    <source>
        <tissue evidence="3">Leaf</tissue>
    </source>
</reference>
<name>A0A6J0JKD1_RAPSA</name>
<dbReference type="OrthoDB" id="1102035at2759"/>
<feature type="coiled-coil region" evidence="1">
    <location>
        <begin position="187"/>
        <end position="214"/>
    </location>
</feature>
<dbReference type="GeneID" id="108808440"/>
<gene>
    <name evidence="3" type="primary">LOC108808440</name>
</gene>
<accession>A0A6J0JKD1</accession>
<protein>
    <submittedName>
        <fullName evidence="3">Uncharacterized protein LOC108808440</fullName>
    </submittedName>
</protein>
<dbReference type="AlphaFoldDB" id="A0A6J0JKD1"/>
<organism evidence="2 3">
    <name type="scientific">Raphanus sativus</name>
    <name type="common">Radish</name>
    <name type="synonym">Raphanus raphanistrum var. sativus</name>
    <dbReference type="NCBI Taxonomy" id="3726"/>
    <lineage>
        <taxon>Eukaryota</taxon>
        <taxon>Viridiplantae</taxon>
        <taxon>Streptophyta</taxon>
        <taxon>Embryophyta</taxon>
        <taxon>Tracheophyta</taxon>
        <taxon>Spermatophyta</taxon>
        <taxon>Magnoliopsida</taxon>
        <taxon>eudicotyledons</taxon>
        <taxon>Gunneridae</taxon>
        <taxon>Pentapetalae</taxon>
        <taxon>rosids</taxon>
        <taxon>malvids</taxon>
        <taxon>Brassicales</taxon>
        <taxon>Brassicaceae</taxon>
        <taxon>Brassiceae</taxon>
        <taxon>Raphanus</taxon>
    </lineage>
</organism>
<proteinExistence type="predicted"/>
<dbReference type="RefSeq" id="XP_018436088.1">
    <property type="nucleotide sequence ID" value="XM_018580586.1"/>
</dbReference>
<dbReference type="KEGG" id="rsz:108808440"/>
<sequence>MDQSTAVVKSHIEKPFVFRGVDFKRWQQKMLFYLTTLNLAQCLTSEGPELPVEGDIPDETIKASEAWTQNEFLCKNYILNALDDSLYDVYHIFQTPKQLWESLEKKYKSEVASAKKFIVGKFLNFKMSDTVSVVKQVEEIQVIAHELRDESLGLNEAFLVASIIEKLPSTWRDFKIYLKHIHEDMSLEQLILKLRVEEENRKNENSEYSSMEAKANVIEGNNSKFKGFKNNKKVKKPFTFPKGANFKKKSQSAWKVWT</sequence>
<dbReference type="PANTHER" id="PTHR47592:SF27">
    <property type="entry name" value="OS08G0421700 PROTEIN"/>
    <property type="match status" value="1"/>
</dbReference>
<reference evidence="2" key="1">
    <citation type="journal article" date="2019" name="Database">
        <title>The radish genome database (RadishGD): an integrated information resource for radish genomics.</title>
        <authorList>
            <person name="Yu H.J."/>
            <person name="Baek S."/>
            <person name="Lee Y.J."/>
            <person name="Cho A."/>
            <person name="Mun J.H."/>
        </authorList>
    </citation>
    <scope>NUCLEOTIDE SEQUENCE [LARGE SCALE GENOMIC DNA]</scope>
    <source>
        <strain evidence="2">cv. WK10039</strain>
    </source>
</reference>
<keyword evidence="2" id="KW-1185">Reference proteome</keyword>
<dbReference type="Pfam" id="PF14223">
    <property type="entry name" value="Retrotran_gag_2"/>
    <property type="match status" value="1"/>
</dbReference>
<dbReference type="PANTHER" id="PTHR47592">
    <property type="entry name" value="PBF68 PROTEIN"/>
    <property type="match status" value="1"/>
</dbReference>
<evidence type="ECO:0000313" key="3">
    <source>
        <dbReference type="RefSeq" id="XP_018436088.1"/>
    </source>
</evidence>
<evidence type="ECO:0000313" key="2">
    <source>
        <dbReference type="Proteomes" id="UP000504610"/>
    </source>
</evidence>
<keyword evidence="1" id="KW-0175">Coiled coil</keyword>
<dbReference type="Proteomes" id="UP000504610">
    <property type="component" value="Chromosome 6"/>
</dbReference>